<dbReference type="Proteomes" id="UP000292957">
    <property type="component" value="Unassembled WGS sequence"/>
</dbReference>
<reference evidence="1" key="1">
    <citation type="submission" date="2019-01" db="EMBL/GenBank/DDBJ databases">
        <title>Draft genome sequences of three monokaryotic isolates of the white-rot basidiomycete fungus Dichomitus squalens.</title>
        <authorList>
            <consortium name="DOE Joint Genome Institute"/>
            <person name="Lopez S.C."/>
            <person name="Andreopoulos B."/>
            <person name="Pangilinan J."/>
            <person name="Lipzen A."/>
            <person name="Riley R."/>
            <person name="Ahrendt S."/>
            <person name="Ng V."/>
            <person name="Barry K."/>
            <person name="Daum C."/>
            <person name="Grigoriev I.V."/>
            <person name="Hilden K.S."/>
            <person name="Makela M.R."/>
            <person name="de Vries R.P."/>
        </authorList>
    </citation>
    <scope>NUCLEOTIDE SEQUENCE [LARGE SCALE GENOMIC DNA]</scope>
    <source>
        <strain evidence="1">OM18370.1</strain>
    </source>
</reference>
<name>A0A4Q9M5K4_9APHY</name>
<dbReference type="EMBL" id="ML143551">
    <property type="protein sequence ID" value="TBU22234.1"/>
    <property type="molecule type" value="Genomic_DNA"/>
</dbReference>
<sequence>MKLEKTASKYNADANLRDVKVHEYVKQLEAKQDQTIVEHVRILQKVKPRSVIE</sequence>
<organism evidence="1">
    <name type="scientific">Dichomitus squalens</name>
    <dbReference type="NCBI Taxonomy" id="114155"/>
    <lineage>
        <taxon>Eukaryota</taxon>
        <taxon>Fungi</taxon>
        <taxon>Dikarya</taxon>
        <taxon>Basidiomycota</taxon>
        <taxon>Agaricomycotina</taxon>
        <taxon>Agaricomycetes</taxon>
        <taxon>Polyporales</taxon>
        <taxon>Polyporaceae</taxon>
        <taxon>Dichomitus</taxon>
    </lineage>
</organism>
<proteinExistence type="predicted"/>
<gene>
    <name evidence="1" type="ORF">BD311DRAFT_676579</name>
</gene>
<evidence type="ECO:0000313" key="1">
    <source>
        <dbReference type="EMBL" id="TBU22234.1"/>
    </source>
</evidence>
<dbReference type="AlphaFoldDB" id="A0A4Q9M5K4"/>
<accession>A0A4Q9M5K4</accession>
<protein>
    <submittedName>
        <fullName evidence="1">Uncharacterized protein</fullName>
    </submittedName>
</protein>